<dbReference type="AlphaFoldDB" id="A0A1B7L142"/>
<proteinExistence type="predicted"/>
<evidence type="ECO:0000256" key="1">
    <source>
        <dbReference type="SAM" id="SignalP"/>
    </source>
</evidence>
<protein>
    <recommendedName>
        <fullName evidence="4">Secreted protein</fullName>
    </recommendedName>
</protein>
<comment type="caution">
    <text evidence="2">The sequence shown here is derived from an EMBL/GenBank/DDBJ whole genome shotgun (WGS) entry which is preliminary data.</text>
</comment>
<feature type="chain" id="PRO_5008596586" description="Secreted protein" evidence="1">
    <location>
        <begin position="21"/>
        <end position="62"/>
    </location>
</feature>
<evidence type="ECO:0008006" key="4">
    <source>
        <dbReference type="Google" id="ProtNLM"/>
    </source>
</evidence>
<sequence length="62" mass="6850">MFFWLLCNPVFIFLSGVPNADSNISFCTDVAEDYIVDETPCLMIVASQSQTVSPGLSMNRLT</sequence>
<keyword evidence="1" id="KW-0732">Signal</keyword>
<evidence type="ECO:0000313" key="3">
    <source>
        <dbReference type="Proteomes" id="UP000078225"/>
    </source>
</evidence>
<reference evidence="3" key="1">
    <citation type="submission" date="2016-05" db="EMBL/GenBank/DDBJ databases">
        <authorList>
            <person name="Behera P."/>
            <person name="Vaishampayan P."/>
            <person name="Singh N."/>
            <person name="Raina V."/>
            <person name="Suar M."/>
            <person name="Pattnaik A."/>
            <person name="Rastogi G."/>
        </authorList>
    </citation>
    <scope>NUCLEOTIDE SEQUENCE [LARGE SCALE GENOMIC DNA]</scope>
    <source>
        <strain evidence="3">MP23</strain>
    </source>
</reference>
<keyword evidence="3" id="KW-1185">Reference proteome</keyword>
<dbReference type="Proteomes" id="UP000078225">
    <property type="component" value="Unassembled WGS sequence"/>
</dbReference>
<accession>A0A1B7L142</accession>
<dbReference type="EMBL" id="LYRP01000033">
    <property type="protein sequence ID" value="OAT76109.1"/>
    <property type="molecule type" value="Genomic_DNA"/>
</dbReference>
<name>A0A1B7L142_9ENTR</name>
<organism evidence="2 3">
    <name type="scientific">Mangrovibacter phragmitis</name>
    <dbReference type="NCBI Taxonomy" id="1691903"/>
    <lineage>
        <taxon>Bacteria</taxon>
        <taxon>Pseudomonadati</taxon>
        <taxon>Pseudomonadota</taxon>
        <taxon>Gammaproteobacteria</taxon>
        <taxon>Enterobacterales</taxon>
        <taxon>Enterobacteriaceae</taxon>
        <taxon>Mangrovibacter</taxon>
    </lineage>
</organism>
<feature type="signal peptide" evidence="1">
    <location>
        <begin position="1"/>
        <end position="20"/>
    </location>
</feature>
<gene>
    <name evidence="2" type="ORF">A9B99_11735</name>
</gene>
<evidence type="ECO:0000313" key="2">
    <source>
        <dbReference type="EMBL" id="OAT76109.1"/>
    </source>
</evidence>